<evidence type="ECO:0000313" key="5">
    <source>
        <dbReference type="EMBL" id="KJY49237.1"/>
    </source>
</evidence>
<proteinExistence type="predicted"/>
<dbReference type="RefSeq" id="WP_045922540.1">
    <property type="nucleotide sequence ID" value="NZ_JANUHE010000003.1"/>
</dbReference>
<organism evidence="5 6">
    <name type="scientific">Bombilactobacillus mellis</name>
    <dbReference type="NCBI Taxonomy" id="1218508"/>
    <lineage>
        <taxon>Bacteria</taxon>
        <taxon>Bacillati</taxon>
        <taxon>Bacillota</taxon>
        <taxon>Bacilli</taxon>
        <taxon>Lactobacillales</taxon>
        <taxon>Lactobacillaceae</taxon>
        <taxon>Bombilactobacillus</taxon>
    </lineage>
</organism>
<keyword evidence="1" id="KW-0645">Protease</keyword>
<gene>
    <name evidence="5" type="ORF">JG29_06910</name>
</gene>
<dbReference type="HOGENOM" id="CLU_045680_4_2_9"/>
<feature type="active site" description="Acyl-thioester intermediate" evidence="4">
    <location>
        <position position="190"/>
    </location>
</feature>
<keyword evidence="3" id="KW-0788">Thiol protease</keyword>
<accession>A0A0F4KRD5</accession>
<keyword evidence="6" id="KW-1185">Reference proteome</keyword>
<sequence length="219" mass="23943">MKKLGKIFLTIIVLLTALVLIFNEPIKVKLVQQVSQSRLEHLSKDQIRQNNLRDASFDFSKVKPITVKQAAKAAVKNNAAAIGKIAIPSVSLKLPIVKGVDDTALATGGGTLKPDEKMGEGNYALAGHYMTDKGALFSPIARVQIGDLIYITNLKNVYTYKVELKQVISPRATWTMNNQPRTKMITLITCADGGANRWLVQGKLVNARVANRETLAVFG</sequence>
<evidence type="ECO:0000256" key="1">
    <source>
        <dbReference type="ARBA" id="ARBA00022670"/>
    </source>
</evidence>
<dbReference type="Gene3D" id="2.40.260.10">
    <property type="entry name" value="Sortase"/>
    <property type="match status" value="1"/>
</dbReference>
<dbReference type="SUPFAM" id="SSF63817">
    <property type="entry name" value="Sortase"/>
    <property type="match status" value="1"/>
</dbReference>
<evidence type="ECO:0000256" key="4">
    <source>
        <dbReference type="PIRSR" id="PIRSR605754-1"/>
    </source>
</evidence>
<evidence type="ECO:0000313" key="6">
    <source>
        <dbReference type="Proteomes" id="UP000033695"/>
    </source>
</evidence>
<dbReference type="Proteomes" id="UP000033695">
    <property type="component" value="Unassembled WGS sequence"/>
</dbReference>
<dbReference type="PATRIC" id="fig|1218508.4.peg.706"/>
<dbReference type="InterPro" id="IPR042007">
    <property type="entry name" value="Sortase_A"/>
</dbReference>
<dbReference type="CDD" id="cd06165">
    <property type="entry name" value="Sortase_A"/>
    <property type="match status" value="1"/>
</dbReference>
<dbReference type="EMBL" id="JXBZ01000005">
    <property type="protein sequence ID" value="KJY49237.1"/>
    <property type="molecule type" value="Genomic_DNA"/>
</dbReference>
<evidence type="ECO:0000256" key="3">
    <source>
        <dbReference type="ARBA" id="ARBA00022807"/>
    </source>
</evidence>
<feature type="active site" description="Proton donor/acceptor" evidence="4">
    <location>
        <position position="128"/>
    </location>
</feature>
<evidence type="ECO:0000256" key="2">
    <source>
        <dbReference type="ARBA" id="ARBA00022801"/>
    </source>
</evidence>
<dbReference type="InterPro" id="IPR023365">
    <property type="entry name" value="Sortase_dom-sf"/>
</dbReference>
<protein>
    <submittedName>
        <fullName evidence="5">Putative Sortase</fullName>
    </submittedName>
</protein>
<dbReference type="NCBIfam" id="TIGR01076">
    <property type="entry name" value="sortase_fam"/>
    <property type="match status" value="1"/>
</dbReference>
<dbReference type="InterPro" id="IPR005754">
    <property type="entry name" value="Sortase"/>
</dbReference>
<dbReference type="STRING" id="1218508.JG29_06910"/>
<dbReference type="AlphaFoldDB" id="A0A0F4KRD5"/>
<keyword evidence="2" id="KW-0378">Hydrolase</keyword>
<comment type="caution">
    <text evidence="5">The sequence shown here is derived from an EMBL/GenBank/DDBJ whole genome shotgun (WGS) entry which is preliminary data.</text>
</comment>
<reference evidence="5 6" key="1">
    <citation type="submission" date="2014-12" db="EMBL/GenBank/DDBJ databases">
        <title>Comparative genomics of the lactic acid bacteria isolated from the honey bee gut.</title>
        <authorList>
            <person name="Ellegaard K.M."/>
            <person name="Tamarit D."/>
            <person name="Javelind E."/>
            <person name="Olofsson T."/>
            <person name="Andersson S.G."/>
            <person name="Vasquez A."/>
        </authorList>
    </citation>
    <scope>NUCLEOTIDE SEQUENCE [LARGE SCALE GENOMIC DNA]</scope>
    <source>
        <strain evidence="5 6">Hon2</strain>
    </source>
</reference>
<dbReference type="GO" id="GO:0006508">
    <property type="term" value="P:proteolysis"/>
    <property type="evidence" value="ECO:0007669"/>
    <property type="project" value="UniProtKB-KW"/>
</dbReference>
<dbReference type="Pfam" id="PF04203">
    <property type="entry name" value="Sortase"/>
    <property type="match status" value="1"/>
</dbReference>
<dbReference type="GO" id="GO:0008234">
    <property type="term" value="F:cysteine-type peptidase activity"/>
    <property type="evidence" value="ECO:0007669"/>
    <property type="project" value="UniProtKB-KW"/>
</dbReference>
<name>A0A0F4KRD5_9LACO</name>